<reference evidence="2" key="1">
    <citation type="submission" date="2021-06" db="EMBL/GenBank/DDBJ databases">
        <title>Description of novel taxa of the family Lachnospiraceae.</title>
        <authorList>
            <person name="Chaplin A.V."/>
            <person name="Sokolova S.R."/>
            <person name="Pikina A.P."/>
            <person name="Korzhanova M."/>
            <person name="Belova V."/>
            <person name="Korostin D."/>
            <person name="Efimov B.A."/>
        </authorList>
    </citation>
    <scope>NUCLEOTIDE SEQUENCE</scope>
    <source>
        <strain evidence="2">ASD5720</strain>
    </source>
</reference>
<dbReference type="RefSeq" id="WP_158342307.1">
    <property type="nucleotide sequence ID" value="NZ_JAHQCW010000004.1"/>
</dbReference>
<accession>A0A949N9S0</accession>
<dbReference type="Proteomes" id="UP000712157">
    <property type="component" value="Unassembled WGS sequence"/>
</dbReference>
<feature type="chain" id="PRO_5039615042" evidence="1">
    <location>
        <begin position="18"/>
        <end position="250"/>
    </location>
</feature>
<evidence type="ECO:0000313" key="3">
    <source>
        <dbReference type="Proteomes" id="UP000712157"/>
    </source>
</evidence>
<organism evidence="2 3">
    <name type="scientific">Diplocloster agilis</name>
    <dbReference type="NCBI Taxonomy" id="2850323"/>
    <lineage>
        <taxon>Bacteria</taxon>
        <taxon>Bacillati</taxon>
        <taxon>Bacillota</taxon>
        <taxon>Clostridia</taxon>
        <taxon>Lachnospirales</taxon>
        <taxon>Lachnospiraceae</taxon>
        <taxon>Diplocloster</taxon>
    </lineage>
</organism>
<dbReference type="PROSITE" id="PS51257">
    <property type="entry name" value="PROKAR_LIPOPROTEIN"/>
    <property type="match status" value="1"/>
</dbReference>
<evidence type="ECO:0000256" key="1">
    <source>
        <dbReference type="SAM" id="SignalP"/>
    </source>
</evidence>
<keyword evidence="1" id="KW-0732">Signal</keyword>
<dbReference type="AlphaFoldDB" id="A0A949N9S0"/>
<protein>
    <submittedName>
        <fullName evidence="2">Uncharacterized protein</fullName>
    </submittedName>
</protein>
<feature type="signal peptide" evidence="1">
    <location>
        <begin position="1"/>
        <end position="17"/>
    </location>
</feature>
<dbReference type="EMBL" id="JAHQCW010000004">
    <property type="protein sequence ID" value="MBU9735677.1"/>
    <property type="molecule type" value="Genomic_DNA"/>
</dbReference>
<sequence length="250" mass="29085">MKLNVLIILCFLILALAGCNTPLVENDSLVDRETENLHNLSDSSTIPNEFRISLYSDRQYDDSSAIILQTSILLPDYQQEFELLQKKGDIISAPVNNVWLYEVRGYNNDKQTVIYKLSDKYMFDGKKYYEADPKLISFISACFQARSIERVELSPIDNPYKIKSWEQGLDTEAILKWCYASNRWFDYPIDITKEAISLQGALILNFLNETKENRIIITREYIITSDKIYESIEDLYEKLLEESQLDTLLI</sequence>
<name>A0A949N9S0_9FIRM</name>
<proteinExistence type="predicted"/>
<comment type="caution">
    <text evidence="2">The sequence shown here is derived from an EMBL/GenBank/DDBJ whole genome shotgun (WGS) entry which is preliminary data.</text>
</comment>
<gene>
    <name evidence="2" type="ORF">KTH89_03950</name>
</gene>
<evidence type="ECO:0000313" key="2">
    <source>
        <dbReference type="EMBL" id="MBU9735677.1"/>
    </source>
</evidence>
<keyword evidence="3" id="KW-1185">Reference proteome</keyword>